<organism evidence="1 2">
    <name type="scientific">Orchesella dallaii</name>
    <dbReference type="NCBI Taxonomy" id="48710"/>
    <lineage>
        <taxon>Eukaryota</taxon>
        <taxon>Metazoa</taxon>
        <taxon>Ecdysozoa</taxon>
        <taxon>Arthropoda</taxon>
        <taxon>Hexapoda</taxon>
        <taxon>Collembola</taxon>
        <taxon>Entomobryomorpha</taxon>
        <taxon>Entomobryoidea</taxon>
        <taxon>Orchesellidae</taxon>
        <taxon>Orchesellinae</taxon>
        <taxon>Orchesella</taxon>
    </lineage>
</organism>
<keyword evidence="2" id="KW-1185">Reference proteome</keyword>
<dbReference type="Proteomes" id="UP001642540">
    <property type="component" value="Unassembled WGS sequence"/>
</dbReference>
<name>A0ABP1QEM9_9HEXA</name>
<gene>
    <name evidence="1" type="ORF">ODALV1_LOCUS9375</name>
</gene>
<reference evidence="1 2" key="1">
    <citation type="submission" date="2024-08" db="EMBL/GenBank/DDBJ databases">
        <authorList>
            <person name="Cucini C."/>
            <person name="Frati F."/>
        </authorList>
    </citation>
    <scope>NUCLEOTIDE SEQUENCE [LARGE SCALE GENOMIC DNA]</scope>
</reference>
<protein>
    <submittedName>
        <fullName evidence="1">Uncharacterized protein</fullName>
    </submittedName>
</protein>
<accession>A0ABP1QEM9</accession>
<evidence type="ECO:0000313" key="2">
    <source>
        <dbReference type="Proteomes" id="UP001642540"/>
    </source>
</evidence>
<dbReference type="EMBL" id="CAXLJM020000028">
    <property type="protein sequence ID" value="CAL8096495.1"/>
    <property type="molecule type" value="Genomic_DNA"/>
</dbReference>
<sequence length="463" mass="52836">MSGNAQHEVIPLSKYLGTNSWSFDKGCGIRKWDLVENCDETFTENFLDKIKKAISKSRTRRGASFKVLMQSFSTLNSEDEFSPPDQLDVSNLKIVQNASGHGAALNSEEFSTSQTKPLVVCSSITKTNTTVLNPVSSSSSYDSKSQMKACELSDVLWNSLNDSRQYVNIEGLRCPKLLLTELATRYLNSSGLKDTALASVQTDLPKSEAPEISVGCQTEIVPPTLSDSRGRSEEINKSLLGMPPVEFANHQNFTWNKWNNTHDAKVQTNQTMYYPSYQHSVQSQSSQFRNYSGQHHQNTRINQTKLNAALNWKPRNNKQKQAFEQAKQDLFNLLVAYKGISYNHVIKQFLRTVQEPLDFYRIGICDLRSLLVQMKDLIILKKRQFTEEYFLFPKMNNDEFNNVSHIAELVAEQRDRDVVQLPNEATLVECNISELFEEKIPQTTNRYPNPSDFSSYQMYLNYC</sequence>
<evidence type="ECO:0000313" key="1">
    <source>
        <dbReference type="EMBL" id="CAL8096495.1"/>
    </source>
</evidence>
<comment type="caution">
    <text evidence="1">The sequence shown here is derived from an EMBL/GenBank/DDBJ whole genome shotgun (WGS) entry which is preliminary data.</text>
</comment>
<proteinExistence type="predicted"/>